<protein>
    <recommendedName>
        <fullName evidence="4">Nuclease-like protein</fullName>
    </recommendedName>
</protein>
<dbReference type="RefSeq" id="WP_345739009.1">
    <property type="nucleotide sequence ID" value="NZ_BAABIA010000017.1"/>
</dbReference>
<comment type="caution">
    <text evidence="2">The sequence shown here is derived from an EMBL/GenBank/DDBJ whole genome shotgun (WGS) entry which is preliminary data.</text>
</comment>
<feature type="chain" id="PRO_5047280559" description="Nuclease-like protein" evidence="1">
    <location>
        <begin position="23"/>
        <end position="146"/>
    </location>
</feature>
<gene>
    <name evidence="2" type="ORF">GCM10023213_48460</name>
</gene>
<evidence type="ECO:0000256" key="1">
    <source>
        <dbReference type="SAM" id="SignalP"/>
    </source>
</evidence>
<keyword evidence="3" id="KW-1185">Reference proteome</keyword>
<keyword evidence="1" id="KW-0732">Signal</keyword>
<evidence type="ECO:0000313" key="3">
    <source>
        <dbReference type="Proteomes" id="UP001499852"/>
    </source>
</evidence>
<dbReference type="Proteomes" id="UP001499852">
    <property type="component" value="Unassembled WGS sequence"/>
</dbReference>
<proteinExistence type="predicted"/>
<name>A0ABP9PR85_9BACT</name>
<organism evidence="2 3">
    <name type="scientific">Prosthecobacter algae</name>
    <dbReference type="NCBI Taxonomy" id="1144682"/>
    <lineage>
        <taxon>Bacteria</taxon>
        <taxon>Pseudomonadati</taxon>
        <taxon>Verrucomicrobiota</taxon>
        <taxon>Verrucomicrobiia</taxon>
        <taxon>Verrucomicrobiales</taxon>
        <taxon>Verrucomicrobiaceae</taxon>
        <taxon>Prosthecobacter</taxon>
    </lineage>
</organism>
<feature type="signal peptide" evidence="1">
    <location>
        <begin position="1"/>
        <end position="22"/>
    </location>
</feature>
<reference evidence="3" key="1">
    <citation type="journal article" date="2019" name="Int. J. Syst. Evol. Microbiol.">
        <title>The Global Catalogue of Microorganisms (GCM) 10K type strain sequencing project: providing services to taxonomists for standard genome sequencing and annotation.</title>
        <authorList>
            <consortium name="The Broad Institute Genomics Platform"/>
            <consortium name="The Broad Institute Genome Sequencing Center for Infectious Disease"/>
            <person name="Wu L."/>
            <person name="Ma J."/>
        </authorList>
    </citation>
    <scope>NUCLEOTIDE SEQUENCE [LARGE SCALE GENOMIC DNA]</scope>
    <source>
        <strain evidence="3">JCM 18053</strain>
    </source>
</reference>
<dbReference type="Gene3D" id="2.40.50.90">
    <property type="match status" value="1"/>
</dbReference>
<dbReference type="InterPro" id="IPR035437">
    <property type="entry name" value="SNase_OB-fold_sf"/>
</dbReference>
<evidence type="ECO:0008006" key="4">
    <source>
        <dbReference type="Google" id="ProtNLM"/>
    </source>
</evidence>
<accession>A0ABP9PR85</accession>
<evidence type="ECO:0000313" key="2">
    <source>
        <dbReference type="EMBL" id="GAA5150029.1"/>
    </source>
</evidence>
<sequence length="146" mass="15775">MRLSFLSASFVFLLAGSGALLGQDVKAQAASAAAEAPAPNYTYYFELVRVVDANTVAVNIDLGFGVWLHNQNLDLQGLPEPAPMATETAEQKASRLKLAARLRDLLEGRTQLTLRSAKDKSTTPPRYLTTLWADGVNINEAVLKGE</sequence>
<dbReference type="EMBL" id="BAABIA010000017">
    <property type="protein sequence ID" value="GAA5150029.1"/>
    <property type="molecule type" value="Genomic_DNA"/>
</dbReference>